<dbReference type="GO" id="GO:0004497">
    <property type="term" value="F:monooxygenase activity"/>
    <property type="evidence" value="ECO:0007669"/>
    <property type="project" value="UniProtKB-KW"/>
</dbReference>
<keyword evidence="7" id="KW-0812">Transmembrane</keyword>
<feature type="transmembrane region" description="Helical" evidence="7">
    <location>
        <begin position="6"/>
        <end position="24"/>
    </location>
</feature>
<gene>
    <name evidence="8" type="ORF">HOLleu_40163</name>
</gene>
<evidence type="ECO:0000256" key="6">
    <source>
        <dbReference type="ARBA" id="ARBA00023033"/>
    </source>
</evidence>
<sequence length="180" mass="20339">MIPLDLTVVFVSTLCTVFIVWHIVQSRTLRRNLPPGLRPWPLLGNIPSLVGKEPHMLMTEIGLKFGGPVTFYFGSAPMVILTTLEEATEAFVKQAGVFSDRKIPPLLEKAFSSKGRRICVGKKLAEIELFLIFSNLFKRYNVRFAFPGQTLDKVGIFGLTYAPRPFEVVLENRQKDSRQL</sequence>
<keyword evidence="9" id="KW-1185">Reference proteome</keyword>
<dbReference type="GO" id="GO:0005506">
    <property type="term" value="F:iron ion binding"/>
    <property type="evidence" value="ECO:0007669"/>
    <property type="project" value="InterPro"/>
</dbReference>
<protein>
    <submittedName>
        <fullName evidence="8">Cytochrome P450 1B1</fullName>
    </submittedName>
</protein>
<proteinExistence type="inferred from homology"/>
<comment type="caution">
    <text evidence="8">The sequence shown here is derived from an EMBL/GenBank/DDBJ whole genome shotgun (WGS) entry which is preliminary data.</text>
</comment>
<evidence type="ECO:0000256" key="7">
    <source>
        <dbReference type="SAM" id="Phobius"/>
    </source>
</evidence>
<keyword evidence="4" id="KW-0560">Oxidoreductase</keyword>
<dbReference type="PANTHER" id="PTHR24289">
    <property type="entry name" value="STEROID 17-ALPHA-HYDROXYLASE/17,20 LYASE"/>
    <property type="match status" value="1"/>
</dbReference>
<dbReference type="EMBL" id="JAIZAY010000022">
    <property type="protein sequence ID" value="KAJ8020546.1"/>
    <property type="molecule type" value="Genomic_DNA"/>
</dbReference>
<evidence type="ECO:0000256" key="5">
    <source>
        <dbReference type="ARBA" id="ARBA00023004"/>
    </source>
</evidence>
<reference evidence="8" key="1">
    <citation type="submission" date="2021-10" db="EMBL/GenBank/DDBJ databases">
        <title>Tropical sea cucumber genome reveals ecological adaptation and Cuvierian tubules defense mechanism.</title>
        <authorList>
            <person name="Chen T."/>
        </authorList>
    </citation>
    <scope>NUCLEOTIDE SEQUENCE</scope>
    <source>
        <strain evidence="8">Nanhai2018</strain>
        <tissue evidence="8">Muscle</tissue>
    </source>
</reference>
<dbReference type="Gene3D" id="1.10.630.10">
    <property type="entry name" value="Cytochrome P450"/>
    <property type="match status" value="2"/>
</dbReference>
<keyword evidence="6" id="KW-0503">Monooxygenase</keyword>
<keyword evidence="7" id="KW-0472">Membrane</keyword>
<evidence type="ECO:0000256" key="3">
    <source>
        <dbReference type="ARBA" id="ARBA00022723"/>
    </source>
</evidence>
<keyword evidence="2" id="KW-0349">Heme</keyword>
<keyword evidence="3" id="KW-0479">Metal-binding</keyword>
<dbReference type="GO" id="GO:0020037">
    <property type="term" value="F:heme binding"/>
    <property type="evidence" value="ECO:0007669"/>
    <property type="project" value="InterPro"/>
</dbReference>
<dbReference type="AlphaFoldDB" id="A0A9Q0YFE9"/>
<dbReference type="SUPFAM" id="SSF48264">
    <property type="entry name" value="Cytochrome P450"/>
    <property type="match status" value="2"/>
</dbReference>
<evidence type="ECO:0000313" key="9">
    <source>
        <dbReference type="Proteomes" id="UP001152320"/>
    </source>
</evidence>
<dbReference type="InterPro" id="IPR001128">
    <property type="entry name" value="Cyt_P450"/>
</dbReference>
<keyword evidence="7" id="KW-1133">Transmembrane helix</keyword>
<keyword evidence="5" id="KW-0408">Iron</keyword>
<comment type="similarity">
    <text evidence="1">Belongs to the cytochrome P450 family.</text>
</comment>
<evidence type="ECO:0000256" key="4">
    <source>
        <dbReference type="ARBA" id="ARBA00023002"/>
    </source>
</evidence>
<evidence type="ECO:0000313" key="8">
    <source>
        <dbReference type="EMBL" id="KAJ8020546.1"/>
    </source>
</evidence>
<dbReference type="OrthoDB" id="2789670at2759"/>
<organism evidence="8 9">
    <name type="scientific">Holothuria leucospilota</name>
    <name type="common">Black long sea cucumber</name>
    <name type="synonym">Mertensiothuria leucospilota</name>
    <dbReference type="NCBI Taxonomy" id="206669"/>
    <lineage>
        <taxon>Eukaryota</taxon>
        <taxon>Metazoa</taxon>
        <taxon>Echinodermata</taxon>
        <taxon>Eleutherozoa</taxon>
        <taxon>Echinozoa</taxon>
        <taxon>Holothuroidea</taxon>
        <taxon>Aspidochirotacea</taxon>
        <taxon>Aspidochirotida</taxon>
        <taxon>Holothuriidae</taxon>
        <taxon>Holothuria</taxon>
    </lineage>
</organism>
<evidence type="ECO:0000256" key="2">
    <source>
        <dbReference type="ARBA" id="ARBA00022617"/>
    </source>
</evidence>
<name>A0A9Q0YFE9_HOLLE</name>
<dbReference type="GO" id="GO:0016705">
    <property type="term" value="F:oxidoreductase activity, acting on paired donors, with incorporation or reduction of molecular oxygen"/>
    <property type="evidence" value="ECO:0007669"/>
    <property type="project" value="InterPro"/>
</dbReference>
<evidence type="ECO:0000256" key="1">
    <source>
        <dbReference type="ARBA" id="ARBA00010617"/>
    </source>
</evidence>
<accession>A0A9Q0YFE9</accession>
<dbReference type="PANTHER" id="PTHR24289:SF1">
    <property type="entry name" value="STEROID 17-ALPHA-HYDROXYLASE_17,20 LYASE"/>
    <property type="match status" value="1"/>
</dbReference>
<dbReference type="Proteomes" id="UP001152320">
    <property type="component" value="Chromosome 22"/>
</dbReference>
<dbReference type="Pfam" id="PF00067">
    <property type="entry name" value="p450"/>
    <property type="match status" value="2"/>
</dbReference>
<dbReference type="InterPro" id="IPR036396">
    <property type="entry name" value="Cyt_P450_sf"/>
</dbReference>